<dbReference type="EMBL" id="KK120332">
    <property type="protein sequence ID" value="KFM78048.1"/>
    <property type="molecule type" value="Genomic_DNA"/>
</dbReference>
<keyword evidence="1" id="KW-0175">Coiled coil</keyword>
<gene>
    <name evidence="2" type="ORF">X975_07125</name>
</gene>
<proteinExistence type="predicted"/>
<protein>
    <submittedName>
        <fullName evidence="2">Uncharacterized protein</fullName>
    </submittedName>
</protein>
<evidence type="ECO:0000256" key="1">
    <source>
        <dbReference type="SAM" id="Coils"/>
    </source>
</evidence>
<dbReference type="Proteomes" id="UP000054359">
    <property type="component" value="Unassembled WGS sequence"/>
</dbReference>
<reference evidence="2 3" key="1">
    <citation type="submission" date="2013-11" db="EMBL/GenBank/DDBJ databases">
        <title>Genome sequencing of Stegodyphus mimosarum.</title>
        <authorList>
            <person name="Bechsgaard J."/>
        </authorList>
    </citation>
    <scope>NUCLEOTIDE SEQUENCE [LARGE SCALE GENOMIC DNA]</scope>
</reference>
<evidence type="ECO:0000313" key="3">
    <source>
        <dbReference type="Proteomes" id="UP000054359"/>
    </source>
</evidence>
<dbReference type="AlphaFoldDB" id="A0A087UL09"/>
<feature type="coiled-coil region" evidence="1">
    <location>
        <begin position="51"/>
        <end position="110"/>
    </location>
</feature>
<sequence length="188" mass="22075">MSWFGEQFSSITEKLTDFTKEVLTEKEETALTEDLSNQNGILSQKELIHLCKEKDEKIEFLLNEKVSLEQSMEELDRQHQEAIDELLHLKNEVVKENSELKEKVKCFLEKTDYSSQDCFLNKNLPSVQTDHIFFESISSDITSIEKQLNLLSLFHDLRCSSNKDRLNDILKWLRCQKETLEVQQSIEN</sequence>
<feature type="non-terminal residue" evidence="2">
    <location>
        <position position="188"/>
    </location>
</feature>
<name>A0A087UL09_STEMI</name>
<organism evidence="2 3">
    <name type="scientific">Stegodyphus mimosarum</name>
    <name type="common">African social velvet spider</name>
    <dbReference type="NCBI Taxonomy" id="407821"/>
    <lineage>
        <taxon>Eukaryota</taxon>
        <taxon>Metazoa</taxon>
        <taxon>Ecdysozoa</taxon>
        <taxon>Arthropoda</taxon>
        <taxon>Chelicerata</taxon>
        <taxon>Arachnida</taxon>
        <taxon>Araneae</taxon>
        <taxon>Araneomorphae</taxon>
        <taxon>Entelegynae</taxon>
        <taxon>Eresoidea</taxon>
        <taxon>Eresidae</taxon>
        <taxon>Stegodyphus</taxon>
    </lineage>
</organism>
<evidence type="ECO:0000313" key="2">
    <source>
        <dbReference type="EMBL" id="KFM78048.1"/>
    </source>
</evidence>
<dbReference type="OrthoDB" id="10072024at2759"/>
<accession>A0A087UL09</accession>
<keyword evidence="3" id="KW-1185">Reference proteome</keyword>